<reference evidence="14" key="1">
    <citation type="submission" date="2011-04" db="EMBL/GenBank/DDBJ databases">
        <title>Evolution of plant cell wall degrading machinery underlies the functional diversity of forest fungi.</title>
        <authorList>
            <consortium name="US DOE Joint Genome Institute (JGI-PGF)"/>
            <person name="Eastwood D.C."/>
            <person name="Floudas D."/>
            <person name="Binder M."/>
            <person name="Majcherczyk A."/>
            <person name="Schneider P."/>
            <person name="Aerts A."/>
            <person name="Asiegbu F.O."/>
            <person name="Baker S.E."/>
            <person name="Barry K."/>
            <person name="Bendiksby M."/>
            <person name="Blumentritt M."/>
            <person name="Coutinho P.M."/>
            <person name="Cullen D."/>
            <person name="Cullen D."/>
            <person name="Gathman A."/>
            <person name="Goodell B."/>
            <person name="Henrissat B."/>
            <person name="Ihrmark K."/>
            <person name="Kauserud H."/>
            <person name="Kohler A."/>
            <person name="LaButti K."/>
            <person name="Lapidus A."/>
            <person name="Lavin J.L."/>
            <person name="Lee Y.-H."/>
            <person name="Lindquist E."/>
            <person name="Lilly W."/>
            <person name="Lucas S."/>
            <person name="Morin E."/>
            <person name="Murat C."/>
            <person name="Oguiza J.A."/>
            <person name="Park J."/>
            <person name="Pisabarro A.G."/>
            <person name="Riley R."/>
            <person name="Rosling A."/>
            <person name="Salamov A."/>
            <person name="Schmidt O."/>
            <person name="Schmutz J."/>
            <person name="Skrede I."/>
            <person name="Stenlid J."/>
            <person name="Wiebenga A."/>
            <person name="Xie X."/>
            <person name="Kues U."/>
            <person name="Hibbett D.S."/>
            <person name="Hoffmeister D."/>
            <person name="Hogberg N."/>
            <person name="Martin F."/>
            <person name="Grigoriev I.V."/>
            <person name="Watkinson S.C."/>
        </authorList>
    </citation>
    <scope>NUCLEOTIDE SEQUENCE</scope>
    <source>
        <strain evidence="14">S7.9</strain>
    </source>
</reference>
<keyword evidence="4 13" id="KW-0812">Transmembrane</keyword>
<comment type="subcellular location">
    <subcellularLocation>
        <location evidence="1">Endoplasmic reticulum membrane</location>
        <topology evidence="1">Single-pass type II membrane protein</topology>
    </subcellularLocation>
</comment>
<keyword evidence="3 11" id="KW-0853">WD repeat</keyword>
<keyword evidence="7" id="KW-0931">ER-Golgi transport</keyword>
<name>F8NMY8_SERL9</name>
<evidence type="ECO:0000256" key="9">
    <source>
        <dbReference type="ARBA" id="ARBA00022989"/>
    </source>
</evidence>
<evidence type="ECO:0000256" key="6">
    <source>
        <dbReference type="ARBA" id="ARBA00022824"/>
    </source>
</evidence>
<dbReference type="PROSITE" id="PS50294">
    <property type="entry name" value="WD_REPEATS_REGION"/>
    <property type="match status" value="1"/>
</dbReference>
<dbReference type="SUPFAM" id="SSF50998">
    <property type="entry name" value="Quinoprotein alcohol dehydrogenase-like"/>
    <property type="match status" value="1"/>
</dbReference>
<dbReference type="PANTHER" id="PTHR23284">
    <property type="entry name" value="PROLACTIN REGULATORY ELEMENT BINDING PROTEIN"/>
    <property type="match status" value="1"/>
</dbReference>
<protein>
    <submittedName>
        <fullName evidence="14">Uncharacterized protein</fullName>
    </submittedName>
</protein>
<gene>
    <name evidence="14" type="ORF">SERLADRAFT_460972</name>
</gene>
<keyword evidence="9 13" id="KW-1133">Transmembrane helix</keyword>
<feature type="transmembrane region" description="Helical" evidence="13">
    <location>
        <begin position="408"/>
        <end position="427"/>
    </location>
</feature>
<keyword evidence="5" id="KW-0677">Repeat</keyword>
<dbReference type="Proteomes" id="UP000008064">
    <property type="component" value="Unassembled WGS sequence"/>
</dbReference>
<dbReference type="GO" id="GO:0015031">
    <property type="term" value="P:protein transport"/>
    <property type="evidence" value="ECO:0007669"/>
    <property type="project" value="UniProtKB-KW"/>
</dbReference>
<dbReference type="KEGG" id="sla:SERLADRAFT_460972"/>
<proteinExistence type="predicted"/>
<dbReference type="GeneID" id="18818156"/>
<dbReference type="GO" id="GO:0003400">
    <property type="term" value="P:regulation of COPII vesicle coating"/>
    <property type="evidence" value="ECO:0007669"/>
    <property type="project" value="TreeGrafter"/>
</dbReference>
<feature type="repeat" description="WD" evidence="11">
    <location>
        <begin position="366"/>
        <end position="396"/>
    </location>
</feature>
<evidence type="ECO:0000256" key="10">
    <source>
        <dbReference type="ARBA" id="ARBA00023136"/>
    </source>
</evidence>
<dbReference type="GO" id="GO:0005789">
    <property type="term" value="C:endoplasmic reticulum membrane"/>
    <property type="evidence" value="ECO:0007669"/>
    <property type="project" value="UniProtKB-SubCell"/>
</dbReference>
<evidence type="ECO:0000256" key="7">
    <source>
        <dbReference type="ARBA" id="ARBA00022892"/>
    </source>
</evidence>
<dbReference type="InterPro" id="IPR045260">
    <property type="entry name" value="Sec12-like"/>
</dbReference>
<dbReference type="Pfam" id="PF00400">
    <property type="entry name" value="WD40"/>
    <property type="match status" value="2"/>
</dbReference>
<evidence type="ECO:0000256" key="5">
    <source>
        <dbReference type="ARBA" id="ARBA00022737"/>
    </source>
</evidence>
<keyword evidence="10 13" id="KW-0472">Membrane</keyword>
<dbReference type="GO" id="GO:0005085">
    <property type="term" value="F:guanyl-nucleotide exchange factor activity"/>
    <property type="evidence" value="ECO:0007669"/>
    <property type="project" value="InterPro"/>
</dbReference>
<dbReference type="HOGENOM" id="CLU_037666_0_0_1"/>
<dbReference type="AlphaFoldDB" id="F8NMY8"/>
<evidence type="ECO:0000256" key="1">
    <source>
        <dbReference type="ARBA" id="ARBA00004648"/>
    </source>
</evidence>
<dbReference type="Gene3D" id="2.130.10.10">
    <property type="entry name" value="YVTN repeat-like/Quinoprotein amine dehydrogenase"/>
    <property type="match status" value="2"/>
</dbReference>
<dbReference type="PROSITE" id="PS50082">
    <property type="entry name" value="WD_REPEATS_2"/>
    <property type="match status" value="1"/>
</dbReference>
<dbReference type="SMART" id="SM00320">
    <property type="entry name" value="WD40"/>
    <property type="match status" value="2"/>
</dbReference>
<accession>F8NMY8</accession>
<dbReference type="InterPro" id="IPR011047">
    <property type="entry name" value="Quinoprotein_ADH-like_sf"/>
</dbReference>
<evidence type="ECO:0000256" key="2">
    <source>
        <dbReference type="ARBA" id="ARBA00022448"/>
    </source>
</evidence>
<keyword evidence="2" id="KW-0813">Transport</keyword>
<organism>
    <name type="scientific">Serpula lacrymans var. lacrymans (strain S7.9)</name>
    <name type="common">Dry rot fungus</name>
    <dbReference type="NCBI Taxonomy" id="578457"/>
    <lineage>
        <taxon>Eukaryota</taxon>
        <taxon>Fungi</taxon>
        <taxon>Dikarya</taxon>
        <taxon>Basidiomycota</taxon>
        <taxon>Agaricomycotina</taxon>
        <taxon>Agaricomycetes</taxon>
        <taxon>Agaricomycetidae</taxon>
        <taxon>Boletales</taxon>
        <taxon>Coniophorineae</taxon>
        <taxon>Serpulaceae</taxon>
        <taxon>Serpula</taxon>
    </lineage>
</organism>
<evidence type="ECO:0000256" key="11">
    <source>
        <dbReference type="PROSITE-ProRule" id="PRU00221"/>
    </source>
</evidence>
<dbReference type="RefSeq" id="XP_007315573.1">
    <property type="nucleotide sequence ID" value="XM_007315511.1"/>
</dbReference>
<evidence type="ECO:0000256" key="4">
    <source>
        <dbReference type="ARBA" id="ARBA00022692"/>
    </source>
</evidence>
<dbReference type="InterPro" id="IPR015943">
    <property type="entry name" value="WD40/YVTN_repeat-like_dom_sf"/>
</dbReference>
<evidence type="ECO:0000256" key="3">
    <source>
        <dbReference type="ARBA" id="ARBA00022574"/>
    </source>
</evidence>
<evidence type="ECO:0000256" key="13">
    <source>
        <dbReference type="SAM" id="Phobius"/>
    </source>
</evidence>
<keyword evidence="6" id="KW-0256">Endoplasmic reticulum</keyword>
<keyword evidence="8" id="KW-0653">Protein transport</keyword>
<dbReference type="InterPro" id="IPR001680">
    <property type="entry name" value="WD40_rpt"/>
</dbReference>
<dbReference type="EMBL" id="GL945431">
    <property type="protein sequence ID" value="EGO27482.1"/>
    <property type="molecule type" value="Genomic_DNA"/>
</dbReference>
<evidence type="ECO:0000256" key="12">
    <source>
        <dbReference type="SAM" id="MobiDB-lite"/>
    </source>
</evidence>
<evidence type="ECO:0000256" key="8">
    <source>
        <dbReference type="ARBA" id="ARBA00022927"/>
    </source>
</evidence>
<sequence>MRTRHTAHPLPAFPVFSSAFLSSNEVVLGGGGGASRSGIKNKLRLYRVDEDRSLHLLNELELEKDEDAPMSMATHLETKTVVCGINSTTEKLQKGQNENCRVFGLSGEEHRLEQLNTKGTLLSGDTEDYQKVTVISPDGSLLVVAGNRELSLLSYPSLLPVAQTINVTEGDIYDATLSSSHFVITTTVNLLVYALPGTSSPTSSQQDERPSEKPSKKKKGKQKSKDKEETVNSSLPALELVSVVQIPSLSGVPVGANTMFRAAKFHPSDPSVLYAMLNCTSPRTRSTKSVKRQAYAIKWVVNAHGSEEKAGKGKVTITLEKSRKAGESGVTCFDVSPDGKFLALGSSNYAINLLDSNTLSPLLTILKAHDFPLTTLCFNPTSKLLVSGSADSTVRVVSVPGQLGGQSWSTVLFIIVALIAILIAITLSK</sequence>
<feature type="region of interest" description="Disordered" evidence="12">
    <location>
        <begin position="198"/>
        <end position="231"/>
    </location>
</feature>
<dbReference type="PANTHER" id="PTHR23284:SF0">
    <property type="entry name" value="PROLACTIN REGULATORY ELEMENT-BINDING PROTEIN"/>
    <property type="match status" value="1"/>
</dbReference>
<dbReference type="OrthoDB" id="2013972at2759"/>
<dbReference type="GO" id="GO:0006888">
    <property type="term" value="P:endoplasmic reticulum to Golgi vesicle-mediated transport"/>
    <property type="evidence" value="ECO:0007669"/>
    <property type="project" value="TreeGrafter"/>
</dbReference>
<evidence type="ECO:0000313" key="14">
    <source>
        <dbReference type="EMBL" id="EGO27482.1"/>
    </source>
</evidence>